<dbReference type="SUPFAM" id="SSF52799">
    <property type="entry name" value="(Phosphotyrosine protein) phosphatases II"/>
    <property type="match status" value="2"/>
</dbReference>
<feature type="domain" description="Tyrosine specific protein phosphatases" evidence="2">
    <location>
        <begin position="389"/>
        <end position="461"/>
    </location>
</feature>
<dbReference type="Gene3D" id="3.90.190.10">
    <property type="entry name" value="Protein tyrosine phosphatase superfamily"/>
    <property type="match status" value="2"/>
</dbReference>
<dbReference type="Proteomes" id="UP000046392">
    <property type="component" value="Unplaced"/>
</dbReference>
<dbReference type="PANTHER" id="PTHR46163:SF17">
    <property type="entry name" value="DNA-DIRECTED DNA POLYMERASE-RELATED"/>
    <property type="match status" value="1"/>
</dbReference>
<dbReference type="SMART" id="SM00194">
    <property type="entry name" value="PTPc"/>
    <property type="match status" value="1"/>
</dbReference>
<feature type="domain" description="Tyrosine-protein phosphatase" evidence="1">
    <location>
        <begin position="17"/>
        <end position="163"/>
    </location>
</feature>
<dbReference type="STRING" id="174720.A0A0N5BQM0"/>
<name>A0A0N5BQM0_STREA</name>
<dbReference type="InterPro" id="IPR029021">
    <property type="entry name" value="Prot-tyrosine_phosphatase-like"/>
</dbReference>
<organism evidence="3 4">
    <name type="scientific">Strongyloides papillosus</name>
    <name type="common">Intestinal threadworm</name>
    <dbReference type="NCBI Taxonomy" id="174720"/>
    <lineage>
        <taxon>Eukaryota</taxon>
        <taxon>Metazoa</taxon>
        <taxon>Ecdysozoa</taxon>
        <taxon>Nematoda</taxon>
        <taxon>Chromadorea</taxon>
        <taxon>Rhabditida</taxon>
        <taxon>Tylenchina</taxon>
        <taxon>Panagrolaimomorpha</taxon>
        <taxon>Strongyloidoidea</taxon>
        <taxon>Strongyloididae</taxon>
        <taxon>Strongyloides</taxon>
    </lineage>
</organism>
<sequence>MTDTDGGIRSNANKKLYWPEGSSRYGDITIDCLTEMPRNVASSHCYEFKMSRMMIGGETKYFKLYHIYDWREHEIPQSEKQFVEIHQKIITDAERSNILIHSTEGTDSRVYMLTYFACIYSALAVELYTANPLEIIRGIRSKRYGGSIGKYEFAYVVKAFVALLFNNGKLANPSVRRMKLYSSYKKYLSNFLSHQSSMNSDLEQFLSFVNVLDSGKLDEYEAIFTNIGTMTSSDLLYSCRRFYIAVRNKYVKKTRYSDIVCLDSTAVTIRGQPSTDMESFIHANKFVYNTSDQKERKLILCQGPLDDTRDDMLDMIFRYNKWAQYFPEGNTSLMFESYFVTRTNYKGVDLNCISESEYVIEGNNGEGKFKFTVLNYHGWPDKSVPPEHLSIYELYKRIISFNTDNYIAIHCSAGVGRTGTLALIMYLIDTISLFPAFNPVARLRCLRQHRYGAVQRYNQFVFALLVVFQHYKEDIDEMDSSAFGKFHTLAREIFMRDGCIAKN</sequence>
<evidence type="ECO:0000313" key="3">
    <source>
        <dbReference type="Proteomes" id="UP000046392"/>
    </source>
</evidence>
<evidence type="ECO:0000259" key="1">
    <source>
        <dbReference type="PROSITE" id="PS50055"/>
    </source>
</evidence>
<evidence type="ECO:0000313" key="4">
    <source>
        <dbReference type="WBParaSite" id="SPAL_0000818300.1"/>
    </source>
</evidence>
<dbReference type="InterPro" id="IPR000242">
    <property type="entry name" value="PTP_cat"/>
</dbReference>
<reference evidence="4" key="1">
    <citation type="submission" date="2017-02" db="UniProtKB">
        <authorList>
            <consortium name="WormBaseParasite"/>
        </authorList>
    </citation>
    <scope>IDENTIFICATION</scope>
</reference>
<dbReference type="InterPro" id="IPR052782">
    <property type="entry name" value="Oocyte-zygote_transition_reg"/>
</dbReference>
<keyword evidence="3" id="KW-1185">Reference proteome</keyword>
<evidence type="ECO:0000259" key="2">
    <source>
        <dbReference type="PROSITE" id="PS50056"/>
    </source>
</evidence>
<dbReference type="PROSITE" id="PS00383">
    <property type="entry name" value="TYR_PHOSPHATASE_1"/>
    <property type="match status" value="1"/>
</dbReference>
<dbReference type="InterPro" id="IPR016130">
    <property type="entry name" value="Tyr_Pase_AS"/>
</dbReference>
<accession>A0A0N5BQM0</accession>
<feature type="domain" description="Tyrosine-protein phosphatase" evidence="1">
    <location>
        <begin position="252"/>
        <end position="470"/>
    </location>
</feature>
<dbReference type="PROSITE" id="PS50055">
    <property type="entry name" value="TYR_PHOSPHATASE_PTP"/>
    <property type="match status" value="2"/>
</dbReference>
<dbReference type="InterPro" id="IPR003595">
    <property type="entry name" value="Tyr_Pase_cat"/>
</dbReference>
<dbReference type="AlphaFoldDB" id="A0A0N5BQM0"/>
<dbReference type="InterPro" id="IPR000387">
    <property type="entry name" value="Tyr_Pase_dom"/>
</dbReference>
<proteinExistence type="predicted"/>
<dbReference type="WBParaSite" id="SPAL_0000818300.1">
    <property type="protein sequence ID" value="SPAL_0000818300.1"/>
    <property type="gene ID" value="SPAL_0000818300"/>
</dbReference>
<dbReference type="GO" id="GO:0004725">
    <property type="term" value="F:protein tyrosine phosphatase activity"/>
    <property type="evidence" value="ECO:0007669"/>
    <property type="project" value="InterPro"/>
</dbReference>
<dbReference type="CDD" id="cd00047">
    <property type="entry name" value="PTPc"/>
    <property type="match status" value="1"/>
</dbReference>
<dbReference type="PANTHER" id="PTHR46163">
    <property type="entry name" value="TYROSINE-PROTEIN PHOSPHATASE-RELATED"/>
    <property type="match status" value="1"/>
</dbReference>
<dbReference type="Pfam" id="PF00102">
    <property type="entry name" value="Y_phosphatase"/>
    <property type="match status" value="2"/>
</dbReference>
<dbReference type="PROSITE" id="PS50056">
    <property type="entry name" value="TYR_PHOSPHATASE_2"/>
    <property type="match status" value="1"/>
</dbReference>
<dbReference type="SMART" id="SM00404">
    <property type="entry name" value="PTPc_motif"/>
    <property type="match status" value="1"/>
</dbReference>
<dbReference type="PRINTS" id="PR00700">
    <property type="entry name" value="PRTYPHPHTASE"/>
</dbReference>
<protein>
    <submittedName>
        <fullName evidence="4">Protein-tyrosine phosphatase</fullName>
    </submittedName>
</protein>